<dbReference type="InterPro" id="IPR031662">
    <property type="entry name" value="GTP-binding_2"/>
</dbReference>
<dbReference type="SUPFAM" id="SSF52540">
    <property type="entry name" value="P-loop containing nucleoside triphosphate hydrolases"/>
    <property type="match status" value="1"/>
</dbReference>
<dbReference type="OrthoDB" id="1708588at2759"/>
<dbReference type="Pfam" id="PF01926">
    <property type="entry name" value="MMR_HSR1"/>
    <property type="match status" value="1"/>
</dbReference>
<dbReference type="Pfam" id="PF16897">
    <property type="entry name" value="MMR_HSR1_Xtn"/>
    <property type="match status" value="1"/>
</dbReference>
<evidence type="ECO:0000259" key="3">
    <source>
        <dbReference type="PROSITE" id="PS51710"/>
    </source>
</evidence>
<evidence type="ECO:0000256" key="1">
    <source>
        <dbReference type="ARBA" id="ARBA00022741"/>
    </source>
</evidence>
<feature type="domain" description="OBG-type G" evidence="3">
    <location>
        <begin position="63"/>
        <end position="288"/>
    </location>
</feature>
<dbReference type="PROSITE" id="PS51880">
    <property type="entry name" value="TGS"/>
    <property type="match status" value="1"/>
</dbReference>
<dbReference type="InterPro" id="IPR045001">
    <property type="entry name" value="DRG"/>
</dbReference>
<dbReference type="InterPro" id="IPR006073">
    <property type="entry name" value="GTP-bd"/>
</dbReference>
<keyword evidence="1" id="KW-0547">Nucleotide-binding</keyword>
<feature type="domain" description="TGS" evidence="4">
    <location>
        <begin position="288"/>
        <end position="363"/>
    </location>
</feature>
<dbReference type="InterPro" id="IPR027417">
    <property type="entry name" value="P-loop_NTPase"/>
</dbReference>
<dbReference type="PANTHER" id="PTHR43127">
    <property type="entry name" value="DEVELOPMENTALLY-REGULATED GTP-BINDING PROTEIN 2"/>
    <property type="match status" value="1"/>
</dbReference>
<dbReference type="AlphaFoldDB" id="A0A3M7SD63"/>
<dbReference type="InterPro" id="IPR005225">
    <property type="entry name" value="Small_GTP-bd"/>
</dbReference>
<gene>
    <name evidence="5" type="ORF">BpHYR1_023524</name>
</gene>
<dbReference type="InterPro" id="IPR012675">
    <property type="entry name" value="Beta-grasp_dom_sf"/>
</dbReference>
<dbReference type="Gene3D" id="6.10.140.1070">
    <property type="match status" value="2"/>
</dbReference>
<accession>A0A3M7SD63</accession>
<proteinExistence type="predicted"/>
<dbReference type="NCBIfam" id="TIGR00231">
    <property type="entry name" value="small_GTP"/>
    <property type="match status" value="1"/>
</dbReference>
<dbReference type="InterPro" id="IPR012676">
    <property type="entry name" value="TGS-like"/>
</dbReference>
<dbReference type="FunFam" id="3.40.50.300:FF:000740">
    <property type="entry name" value="Putative GTP-binding protein 1"/>
    <property type="match status" value="1"/>
</dbReference>
<dbReference type="PROSITE" id="PS51710">
    <property type="entry name" value="G_OBG"/>
    <property type="match status" value="1"/>
</dbReference>
<sequence>MGILERISEIEHEINRTQKNKATEYHLGLLKAKLARYRAQLLEPTGKSGGKGEGFDVMKSGDARVALIGFPSVGKSTFLSTVTNTESAVAAYEFTTLTCVPGVIRYEGAEIQLLDLPGIIEGAAQGKGRGRQVIAVARTADMVLMMLDATKGEIQKKLLEQELEAVGIRLNKKKPKIYFKQRKTGGLTINSMVPLTKMDEKLAQSILSEYKIYNGEVLFREDCNADEFIDVVVGNRMYMPCLYAYNKIDQISIEEVDRLARMPNTVVISCNMRLNIDYLVEKIWEHLNLIKVFTKKRGQKPDLVEGIILRNGASIEAVCHSIHRSMVDSFKYALVWGTSVKFNPQRVGLTHQVHHEDVIQILSK</sequence>
<evidence type="ECO:0000313" key="6">
    <source>
        <dbReference type="Proteomes" id="UP000276133"/>
    </source>
</evidence>
<dbReference type="STRING" id="10195.A0A3M7SD63"/>
<keyword evidence="6" id="KW-1185">Reference proteome</keyword>
<dbReference type="Pfam" id="PF02824">
    <property type="entry name" value="TGS"/>
    <property type="match status" value="1"/>
</dbReference>
<dbReference type="Proteomes" id="UP000276133">
    <property type="component" value="Unassembled WGS sequence"/>
</dbReference>
<dbReference type="PRINTS" id="PR00326">
    <property type="entry name" value="GTP1OBG"/>
</dbReference>
<evidence type="ECO:0000313" key="5">
    <source>
        <dbReference type="EMBL" id="RNA33470.1"/>
    </source>
</evidence>
<dbReference type="GO" id="GO:0003924">
    <property type="term" value="F:GTPase activity"/>
    <property type="evidence" value="ECO:0007669"/>
    <property type="project" value="InterPro"/>
</dbReference>
<dbReference type="PROSITE" id="PS00905">
    <property type="entry name" value="GTP1_OBG"/>
    <property type="match status" value="1"/>
</dbReference>
<reference evidence="5 6" key="1">
    <citation type="journal article" date="2018" name="Sci. Rep.">
        <title>Genomic signatures of local adaptation to the degree of environmental predictability in rotifers.</title>
        <authorList>
            <person name="Franch-Gras L."/>
            <person name="Hahn C."/>
            <person name="Garcia-Roger E.M."/>
            <person name="Carmona M.J."/>
            <person name="Serra M."/>
            <person name="Gomez A."/>
        </authorList>
    </citation>
    <scope>NUCLEOTIDE SEQUENCE [LARGE SCALE GENOMIC DNA]</scope>
    <source>
        <strain evidence="5">HYR1</strain>
    </source>
</reference>
<comment type="caution">
    <text evidence="5">The sequence shown here is derived from an EMBL/GenBank/DDBJ whole genome shotgun (WGS) entry which is preliminary data.</text>
</comment>
<dbReference type="InterPro" id="IPR004095">
    <property type="entry name" value="TGS"/>
</dbReference>
<dbReference type="Gene3D" id="3.10.20.30">
    <property type="match status" value="1"/>
</dbReference>
<protein>
    <submittedName>
        <fullName evidence="5">Developmentally-regulated GTP-binding 2</fullName>
    </submittedName>
</protein>
<dbReference type="FunFam" id="3.10.20.30:FF:000016">
    <property type="entry name" value="Developmentally-regulated GTP-binding protein 2"/>
    <property type="match status" value="1"/>
</dbReference>
<evidence type="ECO:0000256" key="2">
    <source>
        <dbReference type="ARBA" id="ARBA00023134"/>
    </source>
</evidence>
<dbReference type="InterPro" id="IPR006074">
    <property type="entry name" value="GTP1-OBG_CS"/>
</dbReference>
<name>A0A3M7SD63_BRAPC</name>
<dbReference type="EMBL" id="REGN01001633">
    <property type="protein sequence ID" value="RNA33470.1"/>
    <property type="molecule type" value="Genomic_DNA"/>
</dbReference>
<keyword evidence="2" id="KW-0342">GTP-binding</keyword>
<dbReference type="GO" id="GO:0005525">
    <property type="term" value="F:GTP binding"/>
    <property type="evidence" value="ECO:0007669"/>
    <property type="project" value="UniProtKB-KW"/>
</dbReference>
<organism evidence="5 6">
    <name type="scientific">Brachionus plicatilis</name>
    <name type="common">Marine rotifer</name>
    <name type="synonym">Brachionus muelleri</name>
    <dbReference type="NCBI Taxonomy" id="10195"/>
    <lineage>
        <taxon>Eukaryota</taxon>
        <taxon>Metazoa</taxon>
        <taxon>Spiralia</taxon>
        <taxon>Gnathifera</taxon>
        <taxon>Rotifera</taxon>
        <taxon>Eurotatoria</taxon>
        <taxon>Monogononta</taxon>
        <taxon>Pseudotrocha</taxon>
        <taxon>Ploima</taxon>
        <taxon>Brachionidae</taxon>
        <taxon>Brachionus</taxon>
    </lineage>
</organism>
<dbReference type="CDD" id="cd01896">
    <property type="entry name" value="DRG"/>
    <property type="match status" value="1"/>
</dbReference>
<evidence type="ECO:0000259" key="4">
    <source>
        <dbReference type="PROSITE" id="PS51880"/>
    </source>
</evidence>
<dbReference type="InterPro" id="IPR031167">
    <property type="entry name" value="G_OBG"/>
</dbReference>
<dbReference type="SUPFAM" id="SSF81271">
    <property type="entry name" value="TGS-like"/>
    <property type="match status" value="1"/>
</dbReference>